<dbReference type="PROSITE" id="PS50853">
    <property type="entry name" value="FN3"/>
    <property type="match status" value="1"/>
</dbReference>
<dbReference type="InterPro" id="IPR036116">
    <property type="entry name" value="FN3_sf"/>
</dbReference>
<dbReference type="InterPro" id="IPR026341">
    <property type="entry name" value="T9SS_type_B"/>
</dbReference>
<evidence type="ECO:0000259" key="1">
    <source>
        <dbReference type="PROSITE" id="PS50853"/>
    </source>
</evidence>
<reference evidence="3" key="1">
    <citation type="journal article" date="2019" name="Int. J. Syst. Evol. Microbiol.">
        <title>The Global Catalogue of Microorganisms (GCM) 10K type strain sequencing project: providing services to taxonomists for standard genome sequencing and annotation.</title>
        <authorList>
            <consortium name="The Broad Institute Genomics Platform"/>
            <consortium name="The Broad Institute Genome Sequencing Center for Infectious Disease"/>
            <person name="Wu L."/>
            <person name="Ma J."/>
        </authorList>
    </citation>
    <scope>NUCLEOTIDE SEQUENCE [LARGE SCALE GENOMIC DNA]</scope>
    <source>
        <strain evidence="3">YJ-61-S</strain>
    </source>
</reference>
<evidence type="ECO:0000313" key="2">
    <source>
        <dbReference type="EMBL" id="MFC4635859.1"/>
    </source>
</evidence>
<accession>A0ABV9I137</accession>
<dbReference type="Proteomes" id="UP001596043">
    <property type="component" value="Unassembled WGS sequence"/>
</dbReference>
<proteinExistence type="predicted"/>
<keyword evidence="3" id="KW-1185">Reference proteome</keyword>
<sequence length="566" mass="61441">MLVVSAFAKAQDCAILTSPSILPVENPITWTDEGVAGGYILTITDSGGVESTIQRTPSQTSYRPVAGWPENENYTIVIALREDPADPDPTTICNIQTFSTGSITTLPGCTTINSPLDGAIDVSLTPIITWSYAPRATEYLLNLGTTLGGNDVLDNQLITNGGLSFQVVTPLLEGTTYYASVTPRNAIGEAVGCDNESSFTTLVIDTEVPACTTLSSPTDGEENVALTPLLTWFPVPNADGYILNIGSTPNSSDVVNNIDFGNVTSTFVIDFIEGVKYYVTVTPYNSAGEALDCIQTCFTTTLGCGPYEDAMTGEIIDLNPQIFLEDAYSFCTNDGPLQLNYTGIGEDFSWIQFVDDTELEISSAREVTITESGIYRLDVITEVPIEQGIISCDSSHIFEVTVSEAPVIQDLNISIQGVNLNINVDVIGIGEYEYSVGSIDGPYQDSPVFTNLPISNLDVYVRDKNGCGFDTTSINADFDLGFPKYFTPNGDGINDYWQVRGRVVDGETITFIEVYDRFGKKITGFSPRGMGWDGTFNGRRLLDAGFWYKAYTLSNRTLVGHFALRR</sequence>
<evidence type="ECO:0000313" key="3">
    <source>
        <dbReference type="Proteomes" id="UP001596043"/>
    </source>
</evidence>
<comment type="caution">
    <text evidence="2">The sequence shown here is derived from an EMBL/GenBank/DDBJ whole genome shotgun (WGS) entry which is preliminary data.</text>
</comment>
<dbReference type="EMBL" id="JBHSFV010000012">
    <property type="protein sequence ID" value="MFC4635859.1"/>
    <property type="molecule type" value="Genomic_DNA"/>
</dbReference>
<organism evidence="2 3">
    <name type="scientific">Dokdonia ponticola</name>
    <dbReference type="NCBI Taxonomy" id="2041041"/>
    <lineage>
        <taxon>Bacteria</taxon>
        <taxon>Pseudomonadati</taxon>
        <taxon>Bacteroidota</taxon>
        <taxon>Flavobacteriia</taxon>
        <taxon>Flavobacteriales</taxon>
        <taxon>Flavobacteriaceae</taxon>
        <taxon>Dokdonia</taxon>
    </lineage>
</organism>
<protein>
    <submittedName>
        <fullName evidence="2">T9SS type B sorting domain-containing protein</fullName>
    </submittedName>
</protein>
<name>A0ABV9I137_9FLAO</name>
<dbReference type="RefSeq" id="WP_379981497.1">
    <property type="nucleotide sequence ID" value="NZ_JBHSFV010000012.1"/>
</dbReference>
<dbReference type="Pfam" id="PF13585">
    <property type="entry name" value="CHU_C"/>
    <property type="match status" value="1"/>
</dbReference>
<dbReference type="InterPro" id="IPR003961">
    <property type="entry name" value="FN3_dom"/>
</dbReference>
<feature type="domain" description="Fibronectin type-III" evidence="1">
    <location>
        <begin position="208"/>
        <end position="303"/>
    </location>
</feature>
<dbReference type="SUPFAM" id="SSF49265">
    <property type="entry name" value="Fibronectin type III"/>
    <property type="match status" value="1"/>
</dbReference>
<dbReference type="NCBIfam" id="TIGR04131">
    <property type="entry name" value="Bac_Flav_CTERM"/>
    <property type="match status" value="1"/>
</dbReference>
<gene>
    <name evidence="2" type="ORF">ACFO3O_18250</name>
</gene>
<dbReference type="InterPro" id="IPR013783">
    <property type="entry name" value="Ig-like_fold"/>
</dbReference>
<dbReference type="Gene3D" id="2.60.40.10">
    <property type="entry name" value="Immunoglobulins"/>
    <property type="match status" value="2"/>
</dbReference>